<sequence length="269" mass="30159">MALSIFVGIDSNFKTRILAQILHRALEATDNLSPAVLFTDSDPAMLAAIQARYSIAKIFMAEIESTQRVESINSILKKHLDQGTLLKELVNPSTGLPSSYNTIFKDIDSALKEYLLPIPLLLYHTSKLLHYIDQIRTQNIYTSTVQKKADKRIEFGNTMLIAKTEELHSTSQLNIGVVGSSSNSENNEQYPLGNSVNCNLPEITNLEYHKLKGRSPKHLKSSTEKNNNQCIPSSSKTCGYCQKKGHNIRGCKKHKADFNDKENSKYELN</sequence>
<dbReference type="Proteomes" id="UP000789901">
    <property type="component" value="Unassembled WGS sequence"/>
</dbReference>
<reference evidence="1 2" key="1">
    <citation type="submission" date="2021-06" db="EMBL/GenBank/DDBJ databases">
        <authorList>
            <person name="Kallberg Y."/>
            <person name="Tangrot J."/>
            <person name="Rosling A."/>
        </authorList>
    </citation>
    <scope>NUCLEOTIDE SEQUENCE [LARGE SCALE GENOMIC DNA]</scope>
    <source>
        <strain evidence="1 2">120-4 pot B 10/14</strain>
    </source>
</reference>
<evidence type="ECO:0000313" key="2">
    <source>
        <dbReference type="Proteomes" id="UP000789901"/>
    </source>
</evidence>
<evidence type="ECO:0000313" key="1">
    <source>
        <dbReference type="EMBL" id="CAG8789063.1"/>
    </source>
</evidence>
<comment type="caution">
    <text evidence="1">The sequence shown here is derived from an EMBL/GenBank/DDBJ whole genome shotgun (WGS) entry which is preliminary data.</text>
</comment>
<proteinExistence type="predicted"/>
<organism evidence="1 2">
    <name type="scientific">Gigaspora margarita</name>
    <dbReference type="NCBI Taxonomy" id="4874"/>
    <lineage>
        <taxon>Eukaryota</taxon>
        <taxon>Fungi</taxon>
        <taxon>Fungi incertae sedis</taxon>
        <taxon>Mucoromycota</taxon>
        <taxon>Glomeromycotina</taxon>
        <taxon>Glomeromycetes</taxon>
        <taxon>Diversisporales</taxon>
        <taxon>Gigasporaceae</taxon>
        <taxon>Gigaspora</taxon>
    </lineage>
</organism>
<name>A0ABN7VQE8_GIGMA</name>
<protein>
    <submittedName>
        <fullName evidence="1">43103_t:CDS:1</fullName>
    </submittedName>
</protein>
<keyword evidence="2" id="KW-1185">Reference proteome</keyword>
<dbReference type="EMBL" id="CAJVQB010018856">
    <property type="protein sequence ID" value="CAG8789063.1"/>
    <property type="molecule type" value="Genomic_DNA"/>
</dbReference>
<gene>
    <name evidence="1" type="ORF">GMARGA_LOCUS20930</name>
</gene>
<accession>A0ABN7VQE8</accession>